<dbReference type="Proteomes" id="UP000001116">
    <property type="component" value="Chromosome"/>
</dbReference>
<name>A6WB48_KINRD</name>
<evidence type="ECO:0000313" key="3">
    <source>
        <dbReference type="Proteomes" id="UP000001116"/>
    </source>
</evidence>
<keyword evidence="3" id="KW-1185">Reference proteome</keyword>
<feature type="region of interest" description="Disordered" evidence="1">
    <location>
        <begin position="28"/>
        <end position="115"/>
    </location>
</feature>
<accession>A6WB48</accession>
<evidence type="ECO:0000256" key="1">
    <source>
        <dbReference type="SAM" id="MobiDB-lite"/>
    </source>
</evidence>
<dbReference type="AlphaFoldDB" id="A6WB48"/>
<evidence type="ECO:0000313" key="2">
    <source>
        <dbReference type="EMBL" id="ABS04037.1"/>
    </source>
</evidence>
<reference evidence="3" key="1">
    <citation type="journal article" date="2008" name="PLoS ONE">
        <title>Survival in nuclear waste, extreme resistance, and potential applications gleaned from the genome sequence of Kineococcus radiotolerans SRS30216.</title>
        <authorList>
            <person name="Bagwell C.E."/>
            <person name="Bhat S."/>
            <person name="Hawkins G.M."/>
            <person name="Smith B.W."/>
            <person name="Biswas T."/>
            <person name="Hoover T.R."/>
            <person name="Saunders E."/>
            <person name="Han C.S."/>
            <person name="Tsodikov O.V."/>
            <person name="Shimkets L.J."/>
        </authorList>
    </citation>
    <scope>NUCLEOTIDE SEQUENCE [LARGE SCALE GENOMIC DNA]</scope>
    <source>
        <strain evidence="3">ATCC BAA-149 / DSM 14245 / SRS30216</strain>
    </source>
</reference>
<dbReference type="HOGENOM" id="CLU_1600512_0_0_11"/>
<proteinExistence type="predicted"/>
<organism evidence="2 3">
    <name type="scientific">Kineococcus radiotolerans (strain ATCC BAA-149 / DSM 14245 / SRS30216)</name>
    <dbReference type="NCBI Taxonomy" id="266940"/>
    <lineage>
        <taxon>Bacteria</taxon>
        <taxon>Bacillati</taxon>
        <taxon>Actinomycetota</taxon>
        <taxon>Actinomycetes</taxon>
        <taxon>Kineosporiales</taxon>
        <taxon>Kineosporiaceae</taxon>
        <taxon>Kineococcus</taxon>
    </lineage>
</organism>
<dbReference type="KEGG" id="kra:Krad_2562"/>
<sequence length="166" mass="17691">MARGGRRDRDVADVVWTVVDVLARATTATSSGAPGGGMTLKDQSPLGAAASSRTRGRLSRKRPMQTPMRRPAAMMLGQCGSRRSVRYRPVSATTTAATKRSHHGQPPTPRGPFHARAHRASCCLGTTTPGRRPCSNTARAPRDDRVFVSCGWGADCQEAVVPRALA</sequence>
<dbReference type="EMBL" id="CP000750">
    <property type="protein sequence ID" value="ABS04037.1"/>
    <property type="molecule type" value="Genomic_DNA"/>
</dbReference>
<protein>
    <submittedName>
        <fullName evidence="2">Uncharacterized protein</fullName>
    </submittedName>
</protein>
<gene>
    <name evidence="2" type="ordered locus">Krad_2562</name>
</gene>
<feature type="compositionally biased region" description="Basic residues" evidence="1">
    <location>
        <begin position="54"/>
        <end position="63"/>
    </location>
</feature>